<evidence type="ECO:0000313" key="3">
    <source>
        <dbReference type="Proteomes" id="UP000004200"/>
    </source>
</evidence>
<organism evidence="2 3">
    <name type="scientific">Thiorhodococcus drewsii AZ1</name>
    <dbReference type="NCBI Taxonomy" id="765913"/>
    <lineage>
        <taxon>Bacteria</taxon>
        <taxon>Pseudomonadati</taxon>
        <taxon>Pseudomonadota</taxon>
        <taxon>Gammaproteobacteria</taxon>
        <taxon>Chromatiales</taxon>
        <taxon>Chromatiaceae</taxon>
        <taxon>Thiorhodococcus</taxon>
    </lineage>
</organism>
<comment type="caution">
    <text evidence="2">The sequence shown here is derived from an EMBL/GenBank/DDBJ whole genome shotgun (WGS) entry which is preliminary data.</text>
</comment>
<name>G2DZ91_9GAMM</name>
<dbReference type="AlphaFoldDB" id="G2DZ91"/>
<dbReference type="STRING" id="765913.ThidrDRAFT_1295"/>
<dbReference type="OrthoDB" id="6078026at2"/>
<dbReference type="Proteomes" id="UP000004200">
    <property type="component" value="Unassembled WGS sequence"/>
</dbReference>
<gene>
    <name evidence="2" type="ORF">ThidrDRAFT_1295</name>
</gene>
<keyword evidence="1" id="KW-0732">Signal</keyword>
<proteinExistence type="predicted"/>
<reference evidence="2 3" key="1">
    <citation type="submission" date="2011-06" db="EMBL/GenBank/DDBJ databases">
        <title>The draft genome of Thiorhodococcus drewsii AZ1.</title>
        <authorList>
            <consortium name="US DOE Joint Genome Institute (JGI-PGF)"/>
            <person name="Lucas S."/>
            <person name="Han J."/>
            <person name="Lapidus A."/>
            <person name="Cheng J.-F."/>
            <person name="Goodwin L."/>
            <person name="Pitluck S."/>
            <person name="Peters L."/>
            <person name="Land M.L."/>
            <person name="Hauser L."/>
            <person name="Vogl K."/>
            <person name="Liu Z."/>
            <person name="Imhoff J."/>
            <person name="Thiel V."/>
            <person name="Frigaard N.-U."/>
            <person name="Bryant D.A."/>
            <person name="Woyke T.J."/>
        </authorList>
    </citation>
    <scope>NUCLEOTIDE SEQUENCE [LARGE SCALE GENOMIC DNA]</scope>
    <source>
        <strain evidence="2 3">AZ1</strain>
    </source>
</reference>
<feature type="chain" id="PRO_5003428231" description="Lipoprotein" evidence="1">
    <location>
        <begin position="20"/>
        <end position="216"/>
    </location>
</feature>
<evidence type="ECO:0000313" key="2">
    <source>
        <dbReference type="EMBL" id="EGV32445.1"/>
    </source>
</evidence>
<evidence type="ECO:0000256" key="1">
    <source>
        <dbReference type="SAM" id="SignalP"/>
    </source>
</evidence>
<dbReference type="EMBL" id="AFWT01000007">
    <property type="protein sequence ID" value="EGV32445.1"/>
    <property type="molecule type" value="Genomic_DNA"/>
</dbReference>
<keyword evidence="3" id="KW-1185">Reference proteome</keyword>
<dbReference type="PROSITE" id="PS51257">
    <property type="entry name" value="PROKAR_LIPOPROTEIN"/>
    <property type="match status" value="1"/>
</dbReference>
<dbReference type="RefSeq" id="WP_007040009.1">
    <property type="nucleotide sequence ID" value="NZ_AFWT01000007.1"/>
</dbReference>
<evidence type="ECO:0008006" key="4">
    <source>
        <dbReference type="Google" id="ProtNLM"/>
    </source>
</evidence>
<sequence length="216" mass="23805">MAPSLRALALGTLILITMASCSTGQVNSVWSDTSRPPTPYRSLVLFGLTNSAKVRQAMEDNFISALESRGVDTHSSYHLIQNSSLRYITRVRRAIRMSGAKGVVVSHLIAEETASSTPPPRLSVIPDHYPSLKDYFKRTYREVCAPDYYTGYRALRLESNLYDAESGRLVWSGRSRRLDPHSEETTIGEVIATLVSRMGADGFLPASTKSGGQFAE</sequence>
<protein>
    <recommendedName>
        <fullName evidence="4">Lipoprotein</fullName>
    </recommendedName>
</protein>
<accession>G2DZ91</accession>
<dbReference type="eggNOG" id="ENOG5031JFP">
    <property type="taxonomic scope" value="Bacteria"/>
</dbReference>
<feature type="signal peptide" evidence="1">
    <location>
        <begin position="1"/>
        <end position="19"/>
    </location>
</feature>